<dbReference type="Proteomes" id="UP000694851">
    <property type="component" value="Unplaced"/>
</dbReference>
<gene>
    <name evidence="3" type="primary">LOC109396713</name>
</gene>
<protein>
    <submittedName>
        <fullName evidence="3">Uncharacterized protein LOC109396713</fullName>
    </submittedName>
</protein>
<dbReference type="GeneID" id="109396713"/>
<evidence type="ECO:0000256" key="1">
    <source>
        <dbReference type="SAM" id="MobiDB-lite"/>
    </source>
</evidence>
<feature type="compositionally biased region" description="Gly residues" evidence="1">
    <location>
        <begin position="1"/>
        <end position="17"/>
    </location>
</feature>
<organism evidence="2 3">
    <name type="scientific">Hipposideros armiger</name>
    <name type="common">Great Himalayan leaf-nosed bat</name>
    <dbReference type="NCBI Taxonomy" id="186990"/>
    <lineage>
        <taxon>Eukaryota</taxon>
        <taxon>Metazoa</taxon>
        <taxon>Chordata</taxon>
        <taxon>Craniata</taxon>
        <taxon>Vertebrata</taxon>
        <taxon>Euteleostomi</taxon>
        <taxon>Mammalia</taxon>
        <taxon>Eutheria</taxon>
        <taxon>Laurasiatheria</taxon>
        <taxon>Chiroptera</taxon>
        <taxon>Yinpterochiroptera</taxon>
        <taxon>Rhinolophoidea</taxon>
        <taxon>Hipposideridae</taxon>
        <taxon>Hipposideros</taxon>
    </lineage>
</organism>
<keyword evidence="2" id="KW-1185">Reference proteome</keyword>
<reference evidence="3" key="1">
    <citation type="submission" date="2025-08" db="UniProtKB">
        <authorList>
            <consortium name="RefSeq"/>
        </authorList>
    </citation>
    <scope>IDENTIFICATION</scope>
    <source>
        <tissue evidence="3">Muscle</tissue>
    </source>
</reference>
<evidence type="ECO:0000313" key="2">
    <source>
        <dbReference type="Proteomes" id="UP000694851"/>
    </source>
</evidence>
<dbReference type="RefSeq" id="XP_019524315.1">
    <property type="nucleotide sequence ID" value="XM_019668770.1"/>
</dbReference>
<feature type="region of interest" description="Disordered" evidence="1">
    <location>
        <begin position="98"/>
        <end position="123"/>
    </location>
</feature>
<proteinExistence type="predicted"/>
<dbReference type="KEGG" id="hai:109396713"/>
<feature type="region of interest" description="Disordered" evidence="1">
    <location>
        <begin position="1"/>
        <end position="66"/>
    </location>
</feature>
<accession>A0A8B7THN6</accession>
<evidence type="ECO:0000313" key="3">
    <source>
        <dbReference type="RefSeq" id="XP_019524315.1"/>
    </source>
</evidence>
<dbReference type="AlphaFoldDB" id="A0A8B7THN6"/>
<feature type="compositionally biased region" description="Basic and acidic residues" evidence="1">
    <location>
        <begin position="98"/>
        <end position="118"/>
    </location>
</feature>
<sequence>MTPRGGGGSTPGTGPGGQAPCRVTGDKPRRKVWGEVGSRKREPLWPVRRHPQGDSPRRGSWGRRAAPLQSLRAGPLRGALGSAGPACSGCGNTDALERSVRQSRRDGPSGGRRGDRDTAGVGTWDAAGVGTWDAAGVGTGTLQAQTRAKDCMLWVWTGPRGRLGLSTSRCDLEAPVGGDLSKFAPIGRQQRPDWRLGSEACCAHPLAIPSVEFTPL</sequence>
<name>A0A8B7THN6_HIPAR</name>